<dbReference type="InterPro" id="IPR029151">
    <property type="entry name" value="Sensor-like_sf"/>
</dbReference>
<dbReference type="Pfam" id="PF21623">
    <property type="entry name" value="HK_sensor_dom_bact"/>
    <property type="match status" value="1"/>
</dbReference>
<dbReference type="InterPro" id="IPR005467">
    <property type="entry name" value="His_kinase_dom"/>
</dbReference>
<keyword evidence="11 15" id="KW-1133">Transmembrane helix</keyword>
<keyword evidence="13 15" id="KW-0472">Membrane</keyword>
<keyword evidence="5" id="KW-0597">Phosphoprotein</keyword>
<dbReference type="PANTHER" id="PTHR42878:SF15">
    <property type="entry name" value="BACTERIOPHYTOCHROME"/>
    <property type="match status" value="1"/>
</dbReference>
<dbReference type="Gene3D" id="3.30.565.10">
    <property type="entry name" value="Histidine kinase-like ATPase, C-terminal domain"/>
    <property type="match status" value="1"/>
</dbReference>
<evidence type="ECO:0000259" key="16">
    <source>
        <dbReference type="PROSITE" id="PS50109"/>
    </source>
</evidence>
<dbReference type="EMBL" id="LT629763">
    <property type="protein sequence ID" value="SDR81166.1"/>
    <property type="molecule type" value="Genomic_DNA"/>
</dbReference>
<dbReference type="InterPro" id="IPR004358">
    <property type="entry name" value="Sig_transdc_His_kin-like_C"/>
</dbReference>
<dbReference type="CDD" id="cd00130">
    <property type="entry name" value="PAS"/>
    <property type="match status" value="1"/>
</dbReference>
<dbReference type="STRING" id="472181.SAMN05216271_0466"/>
<evidence type="ECO:0000256" key="12">
    <source>
        <dbReference type="ARBA" id="ARBA00023012"/>
    </source>
</evidence>
<protein>
    <recommendedName>
        <fullName evidence="3">histidine kinase</fullName>
        <ecNumber evidence="3">2.7.13.3</ecNumber>
    </recommendedName>
</protein>
<evidence type="ECO:0000313" key="20">
    <source>
        <dbReference type="Proteomes" id="UP000243413"/>
    </source>
</evidence>
<dbReference type="InterPro" id="IPR013767">
    <property type="entry name" value="PAS_fold"/>
</dbReference>
<keyword evidence="10" id="KW-0067">ATP-binding</keyword>
<dbReference type="InterPro" id="IPR050351">
    <property type="entry name" value="BphY/WalK/GraS-like"/>
</dbReference>
<dbReference type="PRINTS" id="PR00344">
    <property type="entry name" value="BCTRLSENSOR"/>
</dbReference>
<feature type="coiled-coil region" evidence="14">
    <location>
        <begin position="477"/>
        <end position="504"/>
    </location>
</feature>
<feature type="transmembrane region" description="Helical" evidence="15">
    <location>
        <begin position="12"/>
        <end position="34"/>
    </location>
</feature>
<dbReference type="SMART" id="SM00387">
    <property type="entry name" value="HATPase_c"/>
    <property type="match status" value="1"/>
</dbReference>
<dbReference type="InterPro" id="IPR036097">
    <property type="entry name" value="HisK_dim/P_sf"/>
</dbReference>
<evidence type="ECO:0000256" key="3">
    <source>
        <dbReference type="ARBA" id="ARBA00012438"/>
    </source>
</evidence>
<dbReference type="RefSeq" id="WP_092283471.1">
    <property type="nucleotide sequence ID" value="NZ_LT629763.1"/>
</dbReference>
<proteinExistence type="predicted"/>
<dbReference type="SMART" id="SM00091">
    <property type="entry name" value="PAS"/>
    <property type="match status" value="1"/>
</dbReference>
<keyword evidence="14" id="KW-0175">Coiled coil</keyword>
<dbReference type="InterPro" id="IPR048760">
    <property type="entry name" value="VP0354-like_sensor_dom"/>
</dbReference>
<dbReference type="PROSITE" id="PS50112">
    <property type="entry name" value="PAS"/>
    <property type="match status" value="1"/>
</dbReference>
<evidence type="ECO:0000256" key="6">
    <source>
        <dbReference type="ARBA" id="ARBA00022679"/>
    </source>
</evidence>
<keyword evidence="4" id="KW-1003">Cell membrane</keyword>
<keyword evidence="7 15" id="KW-0812">Transmembrane</keyword>
<dbReference type="InterPro" id="IPR003661">
    <property type="entry name" value="HisK_dim/P_dom"/>
</dbReference>
<dbReference type="SUPFAM" id="SSF103190">
    <property type="entry name" value="Sensory domain-like"/>
    <property type="match status" value="2"/>
</dbReference>
<dbReference type="InterPro" id="IPR000014">
    <property type="entry name" value="PAS"/>
</dbReference>
<comment type="catalytic activity">
    <reaction evidence="1">
        <text>ATP + protein L-histidine = ADP + protein N-phospho-L-histidine.</text>
        <dbReference type="EC" id="2.7.13.3"/>
    </reaction>
</comment>
<dbReference type="FunFam" id="1.10.287.130:FF:000070">
    <property type="entry name" value="Histidine kinase sensor protein"/>
    <property type="match status" value="1"/>
</dbReference>
<dbReference type="Pfam" id="PF02518">
    <property type="entry name" value="HATPase_c"/>
    <property type="match status" value="1"/>
</dbReference>
<evidence type="ECO:0000256" key="1">
    <source>
        <dbReference type="ARBA" id="ARBA00000085"/>
    </source>
</evidence>
<evidence type="ECO:0000256" key="2">
    <source>
        <dbReference type="ARBA" id="ARBA00004651"/>
    </source>
</evidence>
<dbReference type="Pfam" id="PF00512">
    <property type="entry name" value="HisKA"/>
    <property type="match status" value="1"/>
</dbReference>
<dbReference type="EC" id="2.7.13.3" evidence="3"/>
<dbReference type="SMART" id="SM00388">
    <property type="entry name" value="HisKA"/>
    <property type="match status" value="1"/>
</dbReference>
<dbReference type="OrthoDB" id="9808408at2"/>
<dbReference type="PROSITE" id="PS50113">
    <property type="entry name" value="PAC"/>
    <property type="match status" value="1"/>
</dbReference>
<keyword evidence="12" id="KW-0902">Two-component regulatory system</keyword>
<dbReference type="InterPro" id="IPR036890">
    <property type="entry name" value="HATPase_C_sf"/>
</dbReference>
<keyword evidence="6" id="KW-0808">Transferase</keyword>
<keyword evidence="8" id="KW-0547">Nucleotide-binding</keyword>
<gene>
    <name evidence="19" type="ORF">SAMN05216271_0466</name>
</gene>
<evidence type="ECO:0000256" key="7">
    <source>
        <dbReference type="ARBA" id="ARBA00022692"/>
    </source>
</evidence>
<dbReference type="SUPFAM" id="SSF55785">
    <property type="entry name" value="PYP-like sensor domain (PAS domain)"/>
    <property type="match status" value="1"/>
</dbReference>
<evidence type="ECO:0000256" key="8">
    <source>
        <dbReference type="ARBA" id="ARBA00022741"/>
    </source>
</evidence>
<evidence type="ECO:0000256" key="5">
    <source>
        <dbReference type="ARBA" id="ARBA00022553"/>
    </source>
</evidence>
<evidence type="ECO:0000256" key="4">
    <source>
        <dbReference type="ARBA" id="ARBA00022475"/>
    </source>
</evidence>
<evidence type="ECO:0000256" key="9">
    <source>
        <dbReference type="ARBA" id="ARBA00022777"/>
    </source>
</evidence>
<dbReference type="GO" id="GO:0006355">
    <property type="term" value="P:regulation of DNA-templated transcription"/>
    <property type="evidence" value="ECO:0007669"/>
    <property type="project" value="InterPro"/>
</dbReference>
<dbReference type="Gene3D" id="1.10.287.130">
    <property type="match status" value="1"/>
</dbReference>
<comment type="subcellular location">
    <subcellularLocation>
        <location evidence="2">Cell membrane</location>
        <topology evidence="2">Multi-pass membrane protein</topology>
    </subcellularLocation>
</comment>
<organism evidence="19 20">
    <name type="scientific">Halopseudomonas sabulinigri</name>
    <dbReference type="NCBI Taxonomy" id="472181"/>
    <lineage>
        <taxon>Bacteria</taxon>
        <taxon>Pseudomonadati</taxon>
        <taxon>Pseudomonadota</taxon>
        <taxon>Gammaproteobacteria</taxon>
        <taxon>Pseudomonadales</taxon>
        <taxon>Pseudomonadaceae</taxon>
        <taxon>Halopseudomonas</taxon>
    </lineage>
</organism>
<dbReference type="GO" id="GO:0000156">
    <property type="term" value="F:phosphorelay response regulator activity"/>
    <property type="evidence" value="ECO:0007669"/>
    <property type="project" value="TreeGrafter"/>
</dbReference>
<dbReference type="Gene3D" id="3.30.450.20">
    <property type="entry name" value="PAS domain"/>
    <property type="match status" value="3"/>
</dbReference>
<evidence type="ECO:0000256" key="14">
    <source>
        <dbReference type="SAM" id="Coils"/>
    </source>
</evidence>
<dbReference type="PANTHER" id="PTHR42878">
    <property type="entry name" value="TWO-COMPONENT HISTIDINE KINASE"/>
    <property type="match status" value="1"/>
</dbReference>
<dbReference type="SUPFAM" id="SSF47384">
    <property type="entry name" value="Homodimeric domain of signal transducing histidine kinase"/>
    <property type="match status" value="1"/>
</dbReference>
<dbReference type="GO" id="GO:0007234">
    <property type="term" value="P:osmosensory signaling via phosphorelay pathway"/>
    <property type="evidence" value="ECO:0007669"/>
    <property type="project" value="TreeGrafter"/>
</dbReference>
<dbReference type="GO" id="GO:0005524">
    <property type="term" value="F:ATP binding"/>
    <property type="evidence" value="ECO:0007669"/>
    <property type="project" value="UniProtKB-KW"/>
</dbReference>
<evidence type="ECO:0000259" key="17">
    <source>
        <dbReference type="PROSITE" id="PS50112"/>
    </source>
</evidence>
<evidence type="ECO:0000313" key="19">
    <source>
        <dbReference type="EMBL" id="SDR81166.1"/>
    </source>
</evidence>
<dbReference type="Pfam" id="PF00989">
    <property type="entry name" value="PAS"/>
    <property type="match status" value="1"/>
</dbReference>
<feature type="domain" description="Histidine kinase" evidence="16">
    <location>
        <begin position="511"/>
        <end position="725"/>
    </location>
</feature>
<dbReference type="SUPFAM" id="SSF55874">
    <property type="entry name" value="ATPase domain of HSP90 chaperone/DNA topoisomerase II/histidine kinase"/>
    <property type="match status" value="1"/>
</dbReference>
<dbReference type="GO" id="GO:0030295">
    <property type="term" value="F:protein kinase activator activity"/>
    <property type="evidence" value="ECO:0007669"/>
    <property type="project" value="TreeGrafter"/>
</dbReference>
<sequence length="728" mass="81295">MPTKIKPRQSVGYYFLVIWIPLVIIALLAIALLIRSNIEARTIVAHTEQRAQIQNAVQLLENSIGGIRSDALYLATLARLAPSPTHPLPELADNTHALVSFMQFNPQYDQLRLLDPQGLEQVRVERQNDRVVINPAQQLQNKAQRYYVQAGLRLGPGQLYFSPFDLNVEHGEIERPLNPTIRVATPVANERGETAGLLVMNYRGAALLEAMAALDSPRTGQLWLVNQNGYWLKGPTPEQEWGFMLSGLEAQSLAKQNITLWSQLIQPTQLGELTYHDAHYSFASIDLMPSESPDFEQALGRLHVVCRLSAEQLDALISPLKTGLLQAGALIVLLSAGLAYLLARSLAQRWHTESSLQDSEAKFRAMIEAAPDAIIITDTDGTIVLLNEQAIRLFEYTQLELLGQKVEVLLPEELRKGHIQHRQGYVSAPRPRLMGSGLRLQAKRKDGSELPVEVSLSPIRTPSETLVFCAIRDVTERRETEDKIKHLNNGLTAQNNELQVVNRELEAFSYSVSHDLRAPLRAIDGFSQILSTSLSDKLDEQEADYFNRIRKAAQKMSKLIDDLLLLARVSRADVLSAEVNLSSLAESAVQNLRELQPEREIEVQIQQGIRVEGDLALLQVTVQNLIGNAWKFTGKTEHPQIQVGTEIQGEEEVIFFRDNGAGFDMNYADKLFVPFQRLHSGNDFPGSGVGLATIERIMAKLHGRIWATSITGQGATFFLKLKLVRDRP</sequence>
<accession>A0A1H1M354</accession>
<feature type="domain" description="PAS" evidence="17">
    <location>
        <begin position="359"/>
        <end position="413"/>
    </location>
</feature>
<evidence type="ECO:0000256" key="13">
    <source>
        <dbReference type="ARBA" id="ARBA00023136"/>
    </source>
</evidence>
<dbReference type="GO" id="GO:0005886">
    <property type="term" value="C:plasma membrane"/>
    <property type="evidence" value="ECO:0007669"/>
    <property type="project" value="UniProtKB-SubCell"/>
</dbReference>
<evidence type="ECO:0000259" key="18">
    <source>
        <dbReference type="PROSITE" id="PS50113"/>
    </source>
</evidence>
<reference evidence="20" key="1">
    <citation type="submission" date="2016-10" db="EMBL/GenBank/DDBJ databases">
        <authorList>
            <person name="Varghese N."/>
            <person name="Submissions S."/>
        </authorList>
    </citation>
    <scope>NUCLEOTIDE SEQUENCE [LARGE SCALE GENOMIC DNA]</scope>
    <source>
        <strain evidence="20">JCM 14963</strain>
    </source>
</reference>
<feature type="domain" description="PAC" evidence="18">
    <location>
        <begin position="436"/>
        <end position="486"/>
    </location>
</feature>
<dbReference type="GO" id="GO:0000155">
    <property type="term" value="F:phosphorelay sensor kinase activity"/>
    <property type="evidence" value="ECO:0007669"/>
    <property type="project" value="InterPro"/>
</dbReference>
<evidence type="ECO:0000256" key="11">
    <source>
        <dbReference type="ARBA" id="ARBA00022989"/>
    </source>
</evidence>
<dbReference type="InterPro" id="IPR035965">
    <property type="entry name" value="PAS-like_dom_sf"/>
</dbReference>
<dbReference type="Proteomes" id="UP000243413">
    <property type="component" value="Chromosome I"/>
</dbReference>
<dbReference type="AlphaFoldDB" id="A0A1H1M354"/>
<dbReference type="InterPro" id="IPR000700">
    <property type="entry name" value="PAS-assoc_C"/>
</dbReference>
<dbReference type="NCBIfam" id="TIGR00229">
    <property type="entry name" value="sensory_box"/>
    <property type="match status" value="1"/>
</dbReference>
<evidence type="ECO:0000256" key="10">
    <source>
        <dbReference type="ARBA" id="ARBA00022840"/>
    </source>
</evidence>
<dbReference type="PROSITE" id="PS50109">
    <property type="entry name" value="HIS_KIN"/>
    <property type="match status" value="1"/>
</dbReference>
<name>A0A1H1M354_9GAMM</name>
<evidence type="ECO:0000256" key="15">
    <source>
        <dbReference type="SAM" id="Phobius"/>
    </source>
</evidence>
<dbReference type="CDD" id="cd00082">
    <property type="entry name" value="HisKA"/>
    <property type="match status" value="1"/>
</dbReference>
<keyword evidence="9" id="KW-0418">Kinase</keyword>
<dbReference type="InterPro" id="IPR003594">
    <property type="entry name" value="HATPase_dom"/>
</dbReference>